<accession>A0AAG5DI59</accession>
<proteinExistence type="predicted"/>
<feature type="signal peptide" evidence="1">
    <location>
        <begin position="1"/>
        <end position="19"/>
    </location>
</feature>
<keyword evidence="1" id="KW-0732">Signal</keyword>
<evidence type="ECO:0000313" key="3">
    <source>
        <dbReference type="Proteomes" id="UP000075880"/>
    </source>
</evidence>
<dbReference type="EnsemblMetazoa" id="ENSAATROPT011693">
    <property type="protein sequence ID" value="ENSAATROPP010585"/>
    <property type="gene ID" value="ENSAATROPG009522"/>
</dbReference>
<dbReference type="AlphaFoldDB" id="A0AAG5DI59"/>
<evidence type="ECO:0000313" key="2">
    <source>
        <dbReference type="EnsemblMetazoa" id="ENSAATROPP010585"/>
    </source>
</evidence>
<name>A0AAG5DI59_ANOAO</name>
<keyword evidence="3" id="KW-1185">Reference proteome</keyword>
<sequence>MKLALLLLSVAVLVCAVNSAPVGCENEPEALPKPVDVTARDGATKTVVQKIVGIVQEGSLKTPKLNVIDAPIVCPDGQLLDHQGKCRPILG</sequence>
<evidence type="ECO:0000256" key="1">
    <source>
        <dbReference type="SAM" id="SignalP"/>
    </source>
</evidence>
<feature type="chain" id="PRO_5042570015" evidence="1">
    <location>
        <begin position="20"/>
        <end position="91"/>
    </location>
</feature>
<organism evidence="2 3">
    <name type="scientific">Anopheles atroparvus</name>
    <name type="common">European mosquito</name>
    <dbReference type="NCBI Taxonomy" id="41427"/>
    <lineage>
        <taxon>Eukaryota</taxon>
        <taxon>Metazoa</taxon>
        <taxon>Ecdysozoa</taxon>
        <taxon>Arthropoda</taxon>
        <taxon>Hexapoda</taxon>
        <taxon>Insecta</taxon>
        <taxon>Pterygota</taxon>
        <taxon>Neoptera</taxon>
        <taxon>Endopterygota</taxon>
        <taxon>Diptera</taxon>
        <taxon>Nematocera</taxon>
        <taxon>Culicoidea</taxon>
        <taxon>Culicidae</taxon>
        <taxon>Anophelinae</taxon>
        <taxon>Anopheles</taxon>
    </lineage>
</organism>
<reference evidence="2" key="1">
    <citation type="submission" date="2024-04" db="UniProtKB">
        <authorList>
            <consortium name="EnsemblMetazoa"/>
        </authorList>
    </citation>
    <scope>IDENTIFICATION</scope>
    <source>
        <strain evidence="2">EBRO</strain>
    </source>
</reference>
<protein>
    <submittedName>
        <fullName evidence="2">Uncharacterized protein</fullName>
    </submittedName>
</protein>
<dbReference type="Proteomes" id="UP000075880">
    <property type="component" value="Unassembled WGS sequence"/>
</dbReference>